<keyword evidence="12" id="KW-1185">Reference proteome</keyword>
<dbReference type="InterPro" id="IPR010985">
    <property type="entry name" value="Ribbon_hlx_hlx"/>
</dbReference>
<dbReference type="GO" id="GO:0003700">
    <property type="term" value="F:DNA-binding transcription factor activity"/>
    <property type="evidence" value="ECO:0007669"/>
    <property type="project" value="UniProtKB-UniRule"/>
</dbReference>
<evidence type="ECO:0000256" key="1">
    <source>
        <dbReference type="ARBA" id="ARBA00001967"/>
    </source>
</evidence>
<dbReference type="InterPro" id="IPR050192">
    <property type="entry name" value="CopG/NikR_regulator"/>
</dbReference>
<comment type="cofactor">
    <cofactor evidence="1">
        <name>Ni(2+)</name>
        <dbReference type="ChEBI" id="CHEBI:49786"/>
    </cofactor>
</comment>
<dbReference type="CDD" id="cd22231">
    <property type="entry name" value="RHH_NikR_HicB-like"/>
    <property type="match status" value="1"/>
</dbReference>
<evidence type="ECO:0000256" key="5">
    <source>
        <dbReference type="ARBA" id="ARBA00023015"/>
    </source>
</evidence>
<dbReference type="InterPro" id="IPR014864">
    <property type="entry name" value="TF_NikR_Ni-bd_C"/>
</dbReference>
<dbReference type="SUPFAM" id="SSF55021">
    <property type="entry name" value="ACT-like"/>
    <property type="match status" value="1"/>
</dbReference>
<evidence type="ECO:0000256" key="2">
    <source>
        <dbReference type="ARBA" id="ARBA00008478"/>
    </source>
</evidence>
<organism evidence="11 12">
    <name type="scientific">Mangrovibacterium marinum</name>
    <dbReference type="NCBI Taxonomy" id="1639118"/>
    <lineage>
        <taxon>Bacteria</taxon>
        <taxon>Pseudomonadati</taxon>
        <taxon>Bacteroidota</taxon>
        <taxon>Bacteroidia</taxon>
        <taxon>Marinilabiliales</taxon>
        <taxon>Prolixibacteraceae</taxon>
        <taxon>Mangrovibacterium</taxon>
    </lineage>
</organism>
<dbReference type="InterPro" id="IPR002145">
    <property type="entry name" value="CopG"/>
</dbReference>
<keyword evidence="7 8" id="KW-0804">Transcription</keyword>
<feature type="domain" description="Transcription factor NikR nickel binding C-terminal" evidence="10">
    <location>
        <begin position="54"/>
        <end position="129"/>
    </location>
</feature>
<dbReference type="Gene3D" id="3.30.70.1150">
    <property type="entry name" value="ACT-like. Chain A, domain 2"/>
    <property type="match status" value="1"/>
</dbReference>
<dbReference type="InterPro" id="IPR022988">
    <property type="entry name" value="Ni_resp_reg_NikR"/>
</dbReference>
<evidence type="ECO:0000313" key="12">
    <source>
        <dbReference type="Proteomes" id="UP000243525"/>
    </source>
</evidence>
<proteinExistence type="inferred from homology"/>
<evidence type="ECO:0000259" key="10">
    <source>
        <dbReference type="Pfam" id="PF08753"/>
    </source>
</evidence>
<comment type="caution">
    <text evidence="11">The sequence shown here is derived from an EMBL/GenBank/DDBJ whole genome shotgun (WGS) entry which is preliminary data.</text>
</comment>
<dbReference type="GO" id="GO:0003677">
    <property type="term" value="F:DNA binding"/>
    <property type="evidence" value="ECO:0007669"/>
    <property type="project" value="UniProtKB-KW"/>
</dbReference>
<evidence type="ECO:0000256" key="3">
    <source>
        <dbReference type="ARBA" id="ARBA00022596"/>
    </source>
</evidence>
<dbReference type="EMBL" id="QAAD01000006">
    <property type="protein sequence ID" value="PTN08932.1"/>
    <property type="molecule type" value="Genomic_DNA"/>
</dbReference>
<comment type="similarity">
    <text evidence="2 8">Belongs to the transcriptional regulatory CopG/NikR family.</text>
</comment>
<accession>A0A2T5C2M1</accession>
<dbReference type="PANTHER" id="PTHR34719:SF2">
    <property type="entry name" value="NICKEL-RESPONSIVE REGULATOR"/>
    <property type="match status" value="1"/>
</dbReference>
<keyword evidence="4" id="KW-0479">Metal-binding</keyword>
<name>A0A2T5C2M1_9BACT</name>
<keyword evidence="6 8" id="KW-0238">DNA-binding</keyword>
<evidence type="ECO:0000259" key="9">
    <source>
        <dbReference type="Pfam" id="PF01402"/>
    </source>
</evidence>
<protein>
    <recommendedName>
        <fullName evidence="8">Putative nickel-responsive regulator</fullName>
    </recommendedName>
</protein>
<dbReference type="NCBIfam" id="NF003381">
    <property type="entry name" value="PRK04460.1"/>
    <property type="match status" value="1"/>
</dbReference>
<reference evidence="11 12" key="1">
    <citation type="submission" date="2018-04" db="EMBL/GenBank/DDBJ databases">
        <title>Genomic Encyclopedia of Archaeal and Bacterial Type Strains, Phase II (KMG-II): from individual species to whole genera.</title>
        <authorList>
            <person name="Goeker M."/>
        </authorList>
    </citation>
    <scope>NUCLEOTIDE SEQUENCE [LARGE SCALE GENOMIC DNA]</scope>
    <source>
        <strain evidence="11 12">DSM 28823</strain>
    </source>
</reference>
<comment type="function">
    <text evidence="8">Transcriptional regulator.</text>
</comment>
<dbReference type="GO" id="GO:0010045">
    <property type="term" value="P:response to nickel cation"/>
    <property type="evidence" value="ECO:0007669"/>
    <property type="project" value="InterPro"/>
</dbReference>
<gene>
    <name evidence="11" type="ORF">C8N47_10629</name>
</gene>
<dbReference type="InterPro" id="IPR013321">
    <property type="entry name" value="Arc_rbn_hlx_hlx"/>
</dbReference>
<dbReference type="RefSeq" id="WP_107821854.1">
    <property type="nucleotide sequence ID" value="NZ_OY782574.1"/>
</dbReference>
<evidence type="ECO:0000256" key="7">
    <source>
        <dbReference type="ARBA" id="ARBA00023163"/>
    </source>
</evidence>
<dbReference type="PANTHER" id="PTHR34719">
    <property type="entry name" value="NICKEL-RESPONSIVE REGULATOR"/>
    <property type="match status" value="1"/>
</dbReference>
<dbReference type="Pfam" id="PF01402">
    <property type="entry name" value="RHH_1"/>
    <property type="match status" value="1"/>
</dbReference>
<comment type="caution">
    <text evidence="8">Lacks conserved residue(s) required for the propagation of feature annotation.</text>
</comment>
<dbReference type="HAMAP" id="MF_00476">
    <property type="entry name" value="NikR"/>
    <property type="match status" value="1"/>
</dbReference>
<dbReference type="NCBIfam" id="NF002815">
    <property type="entry name" value="PRK02967.1"/>
    <property type="match status" value="1"/>
</dbReference>
<sequence>MPVSRFGVSLDEELLKALDEYVQENNFANRSQAIRFLVEKNLVEKKWKCDNIVAGAITLVYNLSKKEIRNRIQDIQATHTELILSSQLFHISTENCLEIVAVKGPSFQLTALADQLIGIKGIQHGKLTMSKVE</sequence>
<evidence type="ECO:0000256" key="6">
    <source>
        <dbReference type="ARBA" id="ARBA00023125"/>
    </source>
</evidence>
<evidence type="ECO:0000256" key="4">
    <source>
        <dbReference type="ARBA" id="ARBA00022723"/>
    </source>
</evidence>
<dbReference type="OrthoDB" id="9806294at2"/>
<keyword evidence="3" id="KW-0533">Nickel</keyword>
<dbReference type="InterPro" id="IPR045865">
    <property type="entry name" value="ACT-like_dom_sf"/>
</dbReference>
<dbReference type="SUPFAM" id="SSF47598">
    <property type="entry name" value="Ribbon-helix-helix"/>
    <property type="match status" value="1"/>
</dbReference>
<evidence type="ECO:0000313" key="11">
    <source>
        <dbReference type="EMBL" id="PTN08932.1"/>
    </source>
</evidence>
<dbReference type="GO" id="GO:0016151">
    <property type="term" value="F:nickel cation binding"/>
    <property type="evidence" value="ECO:0007669"/>
    <property type="project" value="UniProtKB-UniRule"/>
</dbReference>
<dbReference type="Pfam" id="PF08753">
    <property type="entry name" value="NikR_C"/>
    <property type="match status" value="1"/>
</dbReference>
<dbReference type="InterPro" id="IPR027271">
    <property type="entry name" value="Acetolactate_synth/TF_NikR_C"/>
</dbReference>
<dbReference type="Proteomes" id="UP000243525">
    <property type="component" value="Unassembled WGS sequence"/>
</dbReference>
<dbReference type="AlphaFoldDB" id="A0A2T5C2M1"/>
<dbReference type="Gene3D" id="1.10.1220.10">
    <property type="entry name" value="Met repressor-like"/>
    <property type="match status" value="1"/>
</dbReference>
<keyword evidence="5 8" id="KW-0805">Transcription regulation</keyword>
<evidence type="ECO:0000256" key="8">
    <source>
        <dbReference type="HAMAP-Rule" id="MF_00476"/>
    </source>
</evidence>
<feature type="domain" description="Ribbon-helix-helix protein CopG" evidence="9">
    <location>
        <begin position="5"/>
        <end position="40"/>
    </location>
</feature>